<proteinExistence type="predicted"/>
<sequence>ADDIQAIAKEPPHHLNDAAQIFTNFFKLCLRGRRDESGKVEFSYFKGRFHVFEAKYQQV</sequence>
<accession>A0A5J4TIV3</accession>
<evidence type="ECO:0000313" key="2">
    <source>
        <dbReference type="Proteomes" id="UP000324800"/>
    </source>
</evidence>
<dbReference type="Proteomes" id="UP000324800">
    <property type="component" value="Unassembled WGS sequence"/>
</dbReference>
<organism evidence="1 2">
    <name type="scientific">Streblomastix strix</name>
    <dbReference type="NCBI Taxonomy" id="222440"/>
    <lineage>
        <taxon>Eukaryota</taxon>
        <taxon>Metamonada</taxon>
        <taxon>Preaxostyla</taxon>
        <taxon>Oxymonadida</taxon>
        <taxon>Streblomastigidae</taxon>
        <taxon>Streblomastix</taxon>
    </lineage>
</organism>
<evidence type="ECO:0000313" key="1">
    <source>
        <dbReference type="EMBL" id="KAA6357752.1"/>
    </source>
</evidence>
<dbReference type="OrthoDB" id="10252687at2759"/>
<dbReference type="AlphaFoldDB" id="A0A5J4TIV3"/>
<comment type="caution">
    <text evidence="1">The sequence shown here is derived from an EMBL/GenBank/DDBJ whole genome shotgun (WGS) entry which is preliminary data.</text>
</comment>
<reference evidence="1 2" key="1">
    <citation type="submission" date="2019-03" db="EMBL/GenBank/DDBJ databases">
        <title>Single cell metagenomics reveals metabolic interactions within the superorganism composed of flagellate Streblomastix strix and complex community of Bacteroidetes bacteria on its surface.</title>
        <authorList>
            <person name="Treitli S.C."/>
            <person name="Kolisko M."/>
            <person name="Husnik F."/>
            <person name="Keeling P."/>
            <person name="Hampl V."/>
        </authorList>
    </citation>
    <scope>NUCLEOTIDE SEQUENCE [LARGE SCALE GENOMIC DNA]</scope>
    <source>
        <strain evidence="1">ST1C</strain>
    </source>
</reference>
<name>A0A5J4TIV3_9EUKA</name>
<gene>
    <name evidence="1" type="ORF">EZS28_046721</name>
</gene>
<feature type="non-terminal residue" evidence="1">
    <location>
        <position position="1"/>
    </location>
</feature>
<dbReference type="EMBL" id="SNRW01030894">
    <property type="protein sequence ID" value="KAA6357752.1"/>
    <property type="molecule type" value="Genomic_DNA"/>
</dbReference>
<protein>
    <submittedName>
        <fullName evidence="1">Uncharacterized protein</fullName>
    </submittedName>
</protein>